<reference evidence="2" key="1">
    <citation type="submission" date="2018-03" db="EMBL/GenBank/DDBJ databases">
        <authorList>
            <person name="Rodrigo-Torres L."/>
            <person name="Arahal R. D."/>
            <person name="Lucena T."/>
        </authorList>
    </citation>
    <scope>NUCLEOTIDE SEQUENCE [LARGE SCALE GENOMIC DNA]</scope>
    <source>
        <strain evidence="2">CECT 8871</strain>
    </source>
</reference>
<dbReference type="EC" id="2.7.1.48" evidence="1"/>
<dbReference type="Proteomes" id="UP000244904">
    <property type="component" value="Unassembled WGS sequence"/>
</dbReference>
<dbReference type="OrthoDB" id="1550976at2"/>
<evidence type="ECO:0000313" key="1">
    <source>
        <dbReference type="EMBL" id="SPF80420.1"/>
    </source>
</evidence>
<dbReference type="InterPro" id="IPR027417">
    <property type="entry name" value="P-loop_NTPase"/>
</dbReference>
<dbReference type="SUPFAM" id="SSF52540">
    <property type="entry name" value="P-loop containing nucleoside triphosphate hydrolases"/>
    <property type="match status" value="1"/>
</dbReference>
<dbReference type="EMBL" id="OMOJ01000004">
    <property type="protein sequence ID" value="SPF80420.1"/>
    <property type="molecule type" value="Genomic_DNA"/>
</dbReference>
<keyword evidence="2" id="KW-1185">Reference proteome</keyword>
<keyword evidence="1" id="KW-0418">Kinase</keyword>
<accession>A0A2R8AWK8</accession>
<dbReference type="PANTHER" id="PTHR10285">
    <property type="entry name" value="URIDINE KINASE"/>
    <property type="match status" value="1"/>
</dbReference>
<sequence>MTQDIDIAGLADVARGLLAGGGRQIMAIAGAPRSGKSTMVDRLAEMLGAGDAVAILPMDGFHFDDAVLHQLGRRPWKGAPDTFDVGGLRMTLERLRGDAEDPVAVPVFDRDLEISRGSARLIGGAARLILVEGNYLLLDRAPWSDLAPLFDVTVMIDVPEEELRRRLRGRWEGYGLTEEEIGFKLDENDLPNGRAVIHGSIAPDYLCR</sequence>
<protein>
    <submittedName>
        <fullName evidence="1">Uridine kinase</fullName>
        <ecNumber evidence="1">2.7.1.48</ecNumber>
    </submittedName>
</protein>
<name>A0A2R8AWK8_9RHOB</name>
<organism evidence="1 2">
    <name type="scientific">Pseudoprimorskyibacter insulae</name>
    <dbReference type="NCBI Taxonomy" id="1695997"/>
    <lineage>
        <taxon>Bacteria</taxon>
        <taxon>Pseudomonadati</taxon>
        <taxon>Pseudomonadota</taxon>
        <taxon>Alphaproteobacteria</taxon>
        <taxon>Rhodobacterales</taxon>
        <taxon>Paracoccaceae</taxon>
        <taxon>Pseudoprimorskyibacter</taxon>
    </lineage>
</organism>
<dbReference type="RefSeq" id="WP_108886285.1">
    <property type="nucleotide sequence ID" value="NZ_OMOJ01000004.1"/>
</dbReference>
<evidence type="ECO:0000313" key="2">
    <source>
        <dbReference type="Proteomes" id="UP000244904"/>
    </source>
</evidence>
<keyword evidence="1" id="KW-0808">Transferase</keyword>
<dbReference type="AlphaFoldDB" id="A0A2R8AWK8"/>
<dbReference type="GO" id="GO:0004849">
    <property type="term" value="F:uridine kinase activity"/>
    <property type="evidence" value="ECO:0007669"/>
    <property type="project" value="UniProtKB-EC"/>
</dbReference>
<gene>
    <name evidence="1" type="primary">udk</name>
    <name evidence="1" type="ORF">PRI8871_02226</name>
</gene>
<proteinExistence type="predicted"/>
<dbReference type="Gene3D" id="3.40.50.300">
    <property type="entry name" value="P-loop containing nucleotide triphosphate hydrolases"/>
    <property type="match status" value="1"/>
</dbReference>